<evidence type="ECO:0000256" key="6">
    <source>
        <dbReference type="ARBA" id="ARBA00022982"/>
    </source>
</evidence>
<protein>
    <recommendedName>
        <fullName evidence="8">Pseudoazurin</fullName>
    </recommendedName>
</protein>
<feature type="domain" description="Blue (type 1) copper" evidence="10">
    <location>
        <begin position="27"/>
        <end position="113"/>
    </location>
</feature>
<comment type="subcellular location">
    <subcellularLocation>
        <location evidence="2">Periplasm</location>
    </subcellularLocation>
</comment>
<evidence type="ECO:0000313" key="11">
    <source>
        <dbReference type="EMBL" id="WCT73201.1"/>
    </source>
</evidence>
<dbReference type="Proteomes" id="UP001220395">
    <property type="component" value="Chromosome"/>
</dbReference>
<dbReference type="Gene3D" id="2.60.40.420">
    <property type="entry name" value="Cupredoxins - blue copper proteins"/>
    <property type="match status" value="1"/>
</dbReference>
<evidence type="ECO:0000256" key="8">
    <source>
        <dbReference type="NCBIfam" id="TIGR02375"/>
    </source>
</evidence>
<gene>
    <name evidence="11" type="ORF">PQ455_16505</name>
</gene>
<dbReference type="InterPro" id="IPR000923">
    <property type="entry name" value="BlueCu_1"/>
</dbReference>
<keyword evidence="4" id="KW-0479">Metal-binding</keyword>
<evidence type="ECO:0000256" key="5">
    <source>
        <dbReference type="ARBA" id="ARBA00022764"/>
    </source>
</evidence>
<proteinExistence type="predicted"/>
<evidence type="ECO:0000256" key="7">
    <source>
        <dbReference type="ARBA" id="ARBA00023008"/>
    </source>
</evidence>
<evidence type="ECO:0000256" key="1">
    <source>
        <dbReference type="ARBA" id="ARBA00001935"/>
    </source>
</evidence>
<comment type="cofactor">
    <cofactor evidence="1">
        <name>Cu cation</name>
        <dbReference type="ChEBI" id="CHEBI:23378"/>
    </cofactor>
</comment>
<keyword evidence="6" id="KW-0249">Electron transport</keyword>
<dbReference type="PRINTS" id="PR00156">
    <property type="entry name" value="COPPERBLUE"/>
</dbReference>
<feature type="signal peptide" evidence="9">
    <location>
        <begin position="1"/>
        <end position="21"/>
    </location>
</feature>
<evidence type="ECO:0000256" key="4">
    <source>
        <dbReference type="ARBA" id="ARBA00022723"/>
    </source>
</evidence>
<evidence type="ECO:0000259" key="10">
    <source>
        <dbReference type="Pfam" id="PF00127"/>
    </source>
</evidence>
<dbReference type="InterPro" id="IPR008972">
    <property type="entry name" value="Cupredoxin"/>
</dbReference>
<dbReference type="InterPro" id="IPR001235">
    <property type="entry name" value="Copper_blue_Plastocyanin"/>
</dbReference>
<evidence type="ECO:0000313" key="12">
    <source>
        <dbReference type="Proteomes" id="UP001220395"/>
    </source>
</evidence>
<dbReference type="CDD" id="cd04218">
    <property type="entry name" value="Pseudoazurin"/>
    <property type="match status" value="1"/>
</dbReference>
<name>A0ABY7TIZ9_9SPHN</name>
<keyword evidence="3" id="KW-0813">Transport</keyword>
<evidence type="ECO:0000256" key="9">
    <source>
        <dbReference type="SAM" id="SignalP"/>
    </source>
</evidence>
<dbReference type="NCBIfam" id="TIGR02375">
    <property type="entry name" value="pseudoazurin"/>
    <property type="match status" value="1"/>
</dbReference>
<dbReference type="EMBL" id="CP117411">
    <property type="protein sequence ID" value="WCT73201.1"/>
    <property type="molecule type" value="Genomic_DNA"/>
</dbReference>
<reference evidence="11 12" key="1">
    <citation type="submission" date="2023-02" db="EMBL/GenBank/DDBJ databases">
        <title>Genome sequence of Sphingomonas naphthae.</title>
        <authorList>
            <person name="Kim S."/>
            <person name="Heo J."/>
            <person name="Kwon S.-W."/>
        </authorList>
    </citation>
    <scope>NUCLEOTIDE SEQUENCE [LARGE SCALE GENOMIC DNA]</scope>
    <source>
        <strain evidence="11 12">KACC 18716</strain>
    </source>
</reference>
<dbReference type="SUPFAM" id="SSF49503">
    <property type="entry name" value="Cupredoxins"/>
    <property type="match status" value="1"/>
</dbReference>
<dbReference type="InterPro" id="IPR002386">
    <property type="entry name" value="Amicyanin/Pseudoazurin"/>
</dbReference>
<keyword evidence="7" id="KW-0186">Copper</keyword>
<dbReference type="Pfam" id="PF00127">
    <property type="entry name" value="Copper-bind"/>
    <property type="match status" value="1"/>
</dbReference>
<keyword evidence="5" id="KW-0574">Periplasm</keyword>
<evidence type="ECO:0000256" key="2">
    <source>
        <dbReference type="ARBA" id="ARBA00004418"/>
    </source>
</evidence>
<organism evidence="11 12">
    <name type="scientific">Sphingomonas naphthae</name>
    <dbReference type="NCBI Taxonomy" id="1813468"/>
    <lineage>
        <taxon>Bacteria</taxon>
        <taxon>Pseudomonadati</taxon>
        <taxon>Pseudomonadota</taxon>
        <taxon>Alphaproteobacteria</taxon>
        <taxon>Sphingomonadales</taxon>
        <taxon>Sphingomonadaceae</taxon>
        <taxon>Sphingomonas</taxon>
    </lineage>
</organism>
<accession>A0ABY7TIZ9</accession>
<evidence type="ECO:0000256" key="3">
    <source>
        <dbReference type="ARBA" id="ARBA00022448"/>
    </source>
</evidence>
<feature type="chain" id="PRO_5045307775" description="Pseudoazurin" evidence="9">
    <location>
        <begin position="22"/>
        <end position="145"/>
    </location>
</feature>
<dbReference type="InterPro" id="IPR012745">
    <property type="entry name" value="Pseudoazurin"/>
</dbReference>
<keyword evidence="12" id="KW-1185">Reference proteome</keyword>
<dbReference type="PRINTS" id="PR00155">
    <property type="entry name" value="AMICYANIN"/>
</dbReference>
<keyword evidence="9" id="KW-0732">Signal</keyword>
<dbReference type="RefSeq" id="WP_273687248.1">
    <property type="nucleotide sequence ID" value="NZ_CP117411.1"/>
</dbReference>
<sequence>MKMKLIALALAGALAATPALAKDYTVQMKNQGAAGMMVFEPAFVKAMPGDTIHFVPTDTSHNAETIAGMLPDGVEHTIGGMNKEMTLKVDKPGLYGIKCKPHYTMGMVALVQVGKGPSANLATAKAAKLPGLAAKRMAPLLAQAK</sequence>